<dbReference type="InterPro" id="IPR003877">
    <property type="entry name" value="SPRY_dom"/>
</dbReference>
<dbReference type="SUPFAM" id="SSF49899">
    <property type="entry name" value="Concanavalin A-like lectins/glucanases"/>
    <property type="match status" value="1"/>
</dbReference>
<reference evidence="2 3" key="1">
    <citation type="journal article" date="2017" name="PLoS Biol.">
        <title>The sea cucumber genome provides insights into morphological evolution and visceral regeneration.</title>
        <authorList>
            <person name="Zhang X."/>
            <person name="Sun L."/>
            <person name="Yuan J."/>
            <person name="Sun Y."/>
            <person name="Gao Y."/>
            <person name="Zhang L."/>
            <person name="Li S."/>
            <person name="Dai H."/>
            <person name="Hamel J.F."/>
            <person name="Liu C."/>
            <person name="Yu Y."/>
            <person name="Liu S."/>
            <person name="Lin W."/>
            <person name="Guo K."/>
            <person name="Jin S."/>
            <person name="Xu P."/>
            <person name="Storey K.B."/>
            <person name="Huan P."/>
            <person name="Zhang T."/>
            <person name="Zhou Y."/>
            <person name="Zhang J."/>
            <person name="Lin C."/>
            <person name="Li X."/>
            <person name="Xing L."/>
            <person name="Huo D."/>
            <person name="Sun M."/>
            <person name="Wang L."/>
            <person name="Mercier A."/>
            <person name="Li F."/>
            <person name="Yang H."/>
            <person name="Xiang J."/>
        </authorList>
    </citation>
    <scope>NUCLEOTIDE SEQUENCE [LARGE SCALE GENOMIC DNA]</scope>
    <source>
        <strain evidence="2">Shaxun</strain>
        <tissue evidence="2">Muscle</tissue>
    </source>
</reference>
<evidence type="ECO:0000313" key="3">
    <source>
        <dbReference type="Proteomes" id="UP000230750"/>
    </source>
</evidence>
<dbReference type="GO" id="GO:0043161">
    <property type="term" value="P:proteasome-mediated ubiquitin-dependent protein catabolic process"/>
    <property type="evidence" value="ECO:0007669"/>
    <property type="project" value="TreeGrafter"/>
</dbReference>
<dbReference type="Pfam" id="PF00622">
    <property type="entry name" value="SPRY"/>
    <property type="match status" value="1"/>
</dbReference>
<dbReference type="Proteomes" id="UP000230750">
    <property type="component" value="Unassembled WGS sequence"/>
</dbReference>
<comment type="caution">
    <text evidence="2">The sequence shown here is derived from an EMBL/GenBank/DDBJ whole genome shotgun (WGS) entry which is preliminary data.</text>
</comment>
<name>A0A2G8L0B1_STIJA</name>
<sequence length="222" mass="24851">MADPEVIQDGCFHDWSWNENDRSHEIVLSGQNLDHVKFHPSWSVGTAAVRGTKALPRACRSYWEISLQQPFYGTSIMFGVGTKRARLHVDSFVNLLGEDSESMGLSHKGLLWHEGTSREYSRPFLDRKSALISILFDGLRGTLTYYKDGESMGVAFWGLDQISADLYPMVASTAAKIEMRLVKTRRSFISLQDRCGSPCGRYVGIGSAEQMFAHTVCSSRVC</sequence>
<keyword evidence="3" id="KW-1185">Reference proteome</keyword>
<dbReference type="InterPro" id="IPR001870">
    <property type="entry name" value="B30.2/SPRY"/>
</dbReference>
<organism evidence="2 3">
    <name type="scientific">Stichopus japonicus</name>
    <name type="common">Sea cucumber</name>
    <dbReference type="NCBI Taxonomy" id="307972"/>
    <lineage>
        <taxon>Eukaryota</taxon>
        <taxon>Metazoa</taxon>
        <taxon>Echinodermata</taxon>
        <taxon>Eleutherozoa</taxon>
        <taxon>Echinozoa</taxon>
        <taxon>Holothuroidea</taxon>
        <taxon>Aspidochirotacea</taxon>
        <taxon>Aspidochirotida</taxon>
        <taxon>Stichopodidae</taxon>
        <taxon>Apostichopus</taxon>
    </lineage>
</organism>
<dbReference type="GO" id="GO:0019005">
    <property type="term" value="C:SCF ubiquitin ligase complex"/>
    <property type="evidence" value="ECO:0007669"/>
    <property type="project" value="TreeGrafter"/>
</dbReference>
<dbReference type="InterPro" id="IPR035754">
    <property type="entry name" value="SPRY_SPSB3"/>
</dbReference>
<dbReference type="Gene3D" id="2.60.120.920">
    <property type="match status" value="1"/>
</dbReference>
<dbReference type="InterPro" id="IPR013320">
    <property type="entry name" value="ConA-like_dom_sf"/>
</dbReference>
<dbReference type="PANTHER" id="PTHR12245">
    <property type="entry name" value="SPRY DOMAIN CONTAINING SOCS BOX PROTEIN"/>
    <property type="match status" value="1"/>
</dbReference>
<evidence type="ECO:0000313" key="2">
    <source>
        <dbReference type="EMBL" id="PIK53652.1"/>
    </source>
</evidence>
<dbReference type="PANTHER" id="PTHR12245:SF12">
    <property type="entry name" value="SPRY DOMAIN-CONTAINING SOCS BOX PROTEIN 3"/>
    <property type="match status" value="1"/>
</dbReference>
<dbReference type="AlphaFoldDB" id="A0A2G8L0B1"/>
<accession>A0A2G8L0B1</accession>
<proteinExistence type="predicted"/>
<gene>
    <name evidence="2" type="ORF">BSL78_09464</name>
</gene>
<feature type="domain" description="B30.2/SPRY" evidence="1">
    <location>
        <begin position="1"/>
        <end position="188"/>
    </location>
</feature>
<dbReference type="PROSITE" id="PS50188">
    <property type="entry name" value="B302_SPRY"/>
    <property type="match status" value="1"/>
</dbReference>
<protein>
    <recommendedName>
        <fullName evidence="1">B30.2/SPRY domain-containing protein</fullName>
    </recommendedName>
</protein>
<dbReference type="SMART" id="SM00449">
    <property type="entry name" value="SPRY"/>
    <property type="match status" value="1"/>
</dbReference>
<evidence type="ECO:0000259" key="1">
    <source>
        <dbReference type="PROSITE" id="PS50188"/>
    </source>
</evidence>
<dbReference type="STRING" id="307972.A0A2G8L0B1"/>
<dbReference type="EMBL" id="MRZV01000278">
    <property type="protein sequence ID" value="PIK53652.1"/>
    <property type="molecule type" value="Genomic_DNA"/>
</dbReference>
<dbReference type="CDD" id="cd12876">
    <property type="entry name" value="SPRY_SOCS3"/>
    <property type="match status" value="1"/>
</dbReference>
<dbReference type="InterPro" id="IPR050672">
    <property type="entry name" value="FBXO45-Fsn/SPSB_families"/>
</dbReference>
<dbReference type="OrthoDB" id="5951542at2759"/>
<dbReference type="InterPro" id="IPR043136">
    <property type="entry name" value="B30.2/SPRY_sf"/>
</dbReference>